<evidence type="ECO:0000256" key="2">
    <source>
        <dbReference type="ARBA" id="ARBA00008873"/>
    </source>
</evidence>
<feature type="transmembrane region" description="Helical" evidence="9">
    <location>
        <begin position="199"/>
        <end position="218"/>
    </location>
</feature>
<feature type="compositionally biased region" description="Basic and acidic residues" evidence="8">
    <location>
        <begin position="633"/>
        <end position="665"/>
    </location>
</feature>
<evidence type="ECO:0000256" key="6">
    <source>
        <dbReference type="ARBA" id="ARBA00023065"/>
    </source>
</evidence>
<reference evidence="11" key="1">
    <citation type="journal article" date="2020" name="New Phytol.">
        <title>Comparative genomics reveals dynamic genome evolution in host specialist ectomycorrhizal fungi.</title>
        <authorList>
            <person name="Lofgren L.A."/>
            <person name="Nguyen N.H."/>
            <person name="Vilgalys R."/>
            <person name="Ruytinx J."/>
            <person name="Liao H.L."/>
            <person name="Branco S."/>
            <person name="Kuo A."/>
            <person name="LaButti K."/>
            <person name="Lipzen A."/>
            <person name="Andreopoulos W."/>
            <person name="Pangilinan J."/>
            <person name="Riley R."/>
            <person name="Hundley H."/>
            <person name="Na H."/>
            <person name="Barry K."/>
            <person name="Grigoriev I.V."/>
            <person name="Stajich J.E."/>
            <person name="Kennedy P.G."/>
        </authorList>
    </citation>
    <scope>NUCLEOTIDE SEQUENCE</scope>
    <source>
        <strain evidence="11">FC423</strain>
    </source>
</reference>
<feature type="compositionally biased region" description="Basic residues" evidence="8">
    <location>
        <begin position="467"/>
        <end position="477"/>
    </location>
</feature>
<evidence type="ECO:0000256" key="7">
    <source>
        <dbReference type="ARBA" id="ARBA00023136"/>
    </source>
</evidence>
<feature type="transmembrane region" description="Helical" evidence="9">
    <location>
        <begin position="671"/>
        <end position="697"/>
    </location>
</feature>
<dbReference type="GO" id="GO:0006882">
    <property type="term" value="P:intracellular zinc ion homeostasis"/>
    <property type="evidence" value="ECO:0007669"/>
    <property type="project" value="InterPro"/>
</dbReference>
<evidence type="ECO:0000256" key="8">
    <source>
        <dbReference type="SAM" id="MobiDB-lite"/>
    </source>
</evidence>
<evidence type="ECO:0000313" key="12">
    <source>
        <dbReference type="Proteomes" id="UP000823399"/>
    </source>
</evidence>
<evidence type="ECO:0000256" key="9">
    <source>
        <dbReference type="SAM" id="Phobius"/>
    </source>
</evidence>
<comment type="subcellular location">
    <subcellularLocation>
        <location evidence="1">Membrane</location>
        <topology evidence="1">Multi-pass membrane protein</topology>
    </subcellularLocation>
</comment>
<dbReference type="SUPFAM" id="SSF161111">
    <property type="entry name" value="Cation efflux protein transmembrane domain-like"/>
    <property type="match status" value="1"/>
</dbReference>
<evidence type="ECO:0000256" key="5">
    <source>
        <dbReference type="ARBA" id="ARBA00022989"/>
    </source>
</evidence>
<keyword evidence="5 9" id="KW-1133">Transmembrane helix</keyword>
<keyword evidence="7 9" id="KW-0472">Membrane</keyword>
<dbReference type="Proteomes" id="UP000823399">
    <property type="component" value="Unassembled WGS sequence"/>
</dbReference>
<dbReference type="RefSeq" id="XP_041295771.1">
    <property type="nucleotide sequence ID" value="XM_041434632.1"/>
</dbReference>
<feature type="transmembrane region" description="Helical" evidence="9">
    <location>
        <begin position="58"/>
        <end position="78"/>
    </location>
</feature>
<feature type="transmembrane region" description="Helical" evidence="9">
    <location>
        <begin position="230"/>
        <end position="249"/>
    </location>
</feature>
<keyword evidence="6" id="KW-0406">Ion transport</keyword>
<feature type="compositionally biased region" description="Basic and acidic residues" evidence="8">
    <location>
        <begin position="514"/>
        <end position="524"/>
    </location>
</feature>
<dbReference type="EMBL" id="JABBWM010000013">
    <property type="protein sequence ID" value="KAG2113213.1"/>
    <property type="molecule type" value="Genomic_DNA"/>
</dbReference>
<dbReference type="GO" id="GO:0016020">
    <property type="term" value="C:membrane"/>
    <property type="evidence" value="ECO:0007669"/>
    <property type="project" value="UniProtKB-SubCell"/>
</dbReference>
<feature type="transmembrane region" description="Helical" evidence="9">
    <location>
        <begin position="412"/>
        <end position="431"/>
    </location>
</feature>
<comment type="caution">
    <text evidence="11">The sequence shown here is derived from an EMBL/GenBank/DDBJ whole genome shotgun (WGS) entry which is preliminary data.</text>
</comment>
<comment type="similarity">
    <text evidence="2">Belongs to the cation diffusion facilitator (CDF) transporter (TC 2.A.4) family. SLC30A subfamily.</text>
</comment>
<dbReference type="Pfam" id="PF01545">
    <property type="entry name" value="Cation_efflux"/>
    <property type="match status" value="2"/>
</dbReference>
<dbReference type="GO" id="GO:0005385">
    <property type="term" value="F:zinc ion transmembrane transporter activity"/>
    <property type="evidence" value="ECO:0007669"/>
    <property type="project" value="InterPro"/>
</dbReference>
<proteinExistence type="inferred from homology"/>
<dbReference type="GO" id="GO:0005794">
    <property type="term" value="C:Golgi apparatus"/>
    <property type="evidence" value="ECO:0007669"/>
    <property type="project" value="TreeGrafter"/>
</dbReference>
<keyword evidence="12" id="KW-1185">Reference proteome</keyword>
<evidence type="ECO:0000259" key="10">
    <source>
        <dbReference type="Pfam" id="PF01545"/>
    </source>
</evidence>
<dbReference type="AlphaFoldDB" id="A0A9P7FD09"/>
<dbReference type="PANTHER" id="PTHR45755">
    <property type="match status" value="1"/>
</dbReference>
<name>A0A9P7FD09_9AGAM</name>
<feature type="transmembrane region" description="Helical" evidence="9">
    <location>
        <begin position="372"/>
        <end position="391"/>
    </location>
</feature>
<feature type="compositionally biased region" description="Basic and acidic residues" evidence="8">
    <location>
        <begin position="541"/>
        <end position="559"/>
    </location>
</feature>
<evidence type="ECO:0000256" key="3">
    <source>
        <dbReference type="ARBA" id="ARBA00022448"/>
    </source>
</evidence>
<dbReference type="NCBIfam" id="TIGR01297">
    <property type="entry name" value="CDF"/>
    <property type="match status" value="2"/>
</dbReference>
<feature type="region of interest" description="Disordered" evidence="8">
    <location>
        <begin position="467"/>
        <end position="495"/>
    </location>
</feature>
<feature type="transmembrane region" description="Helical" evidence="9">
    <location>
        <begin position="166"/>
        <end position="184"/>
    </location>
</feature>
<evidence type="ECO:0000256" key="1">
    <source>
        <dbReference type="ARBA" id="ARBA00004141"/>
    </source>
</evidence>
<feature type="domain" description="Cation efflux protein transmembrane" evidence="10">
    <location>
        <begin position="657"/>
        <end position="727"/>
    </location>
</feature>
<evidence type="ECO:0000256" key="4">
    <source>
        <dbReference type="ARBA" id="ARBA00022692"/>
    </source>
</evidence>
<keyword evidence="4 9" id="KW-0812">Transmembrane</keyword>
<dbReference type="GO" id="GO:0031410">
    <property type="term" value="C:cytoplasmic vesicle"/>
    <property type="evidence" value="ECO:0007669"/>
    <property type="project" value="TreeGrafter"/>
</dbReference>
<feature type="region of interest" description="Disordered" evidence="8">
    <location>
        <begin position="514"/>
        <end position="665"/>
    </location>
</feature>
<dbReference type="GO" id="GO:1904257">
    <property type="term" value="P:zinc ion import into Golgi lumen"/>
    <property type="evidence" value="ECO:0007669"/>
    <property type="project" value="TreeGrafter"/>
</dbReference>
<dbReference type="Gene3D" id="1.20.1510.10">
    <property type="entry name" value="Cation efflux protein transmembrane domain"/>
    <property type="match status" value="2"/>
</dbReference>
<protein>
    <submittedName>
        <fullName evidence="11">Cation efflux protein</fullName>
    </submittedName>
</protein>
<dbReference type="FunFam" id="1.20.1510.10:FF:000033">
    <property type="entry name" value="Unplaced genomic scaffold supercont1.9, whole genome shotgun sequence"/>
    <property type="match status" value="1"/>
</dbReference>
<gene>
    <name evidence="11" type="ORF">F5147DRAFT_65983</name>
</gene>
<feature type="transmembrane region" description="Helical" evidence="9">
    <location>
        <begin position="269"/>
        <end position="286"/>
    </location>
</feature>
<evidence type="ECO:0000313" key="11">
    <source>
        <dbReference type="EMBL" id="KAG2113213.1"/>
    </source>
</evidence>
<keyword evidence="3" id="KW-0813">Transport</keyword>
<dbReference type="InterPro" id="IPR002524">
    <property type="entry name" value="Cation_efflux"/>
</dbReference>
<dbReference type="PANTHER" id="PTHR45755:SF4">
    <property type="entry name" value="ZINC TRANSPORTER 7"/>
    <property type="match status" value="1"/>
</dbReference>
<sequence length="820" mass="90206">MSPPDARTRRKISLKPARVLTGSISNRLIPIILPSNVIFVLSLYAAKELLLSYDVGVFWVLMRVLACGGLGMLTWEAFTGKLMKNGNIEWTAIGVSSLLLFVQQAALFTALYRLPSPRVLLFSHFSAMWVDSFIAPTSMWKPSLTFSSFLISFASDMLLSKRSVSIIAPGYGALVMHGISTYALEHLRGVLAPTVNPTLTTAVSTLGAALVGLPLYAFRKALLDFPPTPIVPLTSLAVLPILAYTMIFLTPDTIGMQFNATQTSQMFLVSYPIAFLVATAMGFLGFSQHPHSTDLLVGVMLYYSIYPDNDPTLSGPSRTPMSKVIRFYLNSILSDPESRKIFYFLVLNLAFMLVQMLYGIWTNSLGLISDAIHMAFDCMAIGVGLLASIMAKWPPDERFTYGYGRIETLSGFANGIFLILISVFIVFEAIQRILDPPEMTTNQLLLISSLGLGVNLFGMYAMGVHHHHGHSHSHGHAHQNQSHNGHTHGDHAHENDSHSVAAHLHGPAISKLSEHLQSHEDSHANNHSTHRHSSNHTSPCSDHDSHSHSDSRSHSDHAHTHPPPSPLPMDHEGSSMRGRKPHSRGPSLHIPTDGAQVASAIPFPLSSPIGADSPISPSYPSTLKHDHHHHYHHGMESSEHSPRNHDHDHDHCHEHEHGHHHEGHSDNMRGVFLHVMADTLGSVGVIISTLLIQFYGWTIFDPIASLFIAVMIAASVIPLVIDTGRVLSLDMGTREKEVQQALSELAFVDGVASYSSPQFWPKDSASVIGSIHIQLALSSHRHPDTDGVRERVHTLLRSRISGLEELTIQMEEEGDSFESR</sequence>
<feature type="transmembrane region" description="Helical" evidence="9">
    <location>
        <begin position="443"/>
        <end position="462"/>
    </location>
</feature>
<dbReference type="OrthoDB" id="78669at2759"/>
<feature type="transmembrane region" description="Helical" evidence="9">
    <location>
        <begin position="341"/>
        <end position="360"/>
    </location>
</feature>
<dbReference type="InterPro" id="IPR058533">
    <property type="entry name" value="Cation_efflux_TM"/>
</dbReference>
<feature type="transmembrane region" description="Helical" evidence="9">
    <location>
        <begin position="90"/>
        <end position="113"/>
    </location>
</feature>
<feature type="domain" description="Cation efflux protein transmembrane" evidence="10">
    <location>
        <begin position="341"/>
        <end position="471"/>
    </location>
</feature>
<accession>A0A9P7FD09</accession>
<organism evidence="11 12">
    <name type="scientific">Suillus discolor</name>
    <dbReference type="NCBI Taxonomy" id="1912936"/>
    <lineage>
        <taxon>Eukaryota</taxon>
        <taxon>Fungi</taxon>
        <taxon>Dikarya</taxon>
        <taxon>Basidiomycota</taxon>
        <taxon>Agaricomycotina</taxon>
        <taxon>Agaricomycetes</taxon>
        <taxon>Agaricomycetidae</taxon>
        <taxon>Boletales</taxon>
        <taxon>Suillineae</taxon>
        <taxon>Suillaceae</taxon>
        <taxon>Suillus</taxon>
    </lineage>
</organism>
<feature type="transmembrane region" description="Helical" evidence="9">
    <location>
        <begin position="133"/>
        <end position="154"/>
    </location>
</feature>
<dbReference type="InterPro" id="IPR045316">
    <property type="entry name" value="Msc2-like"/>
</dbReference>
<feature type="transmembrane region" description="Helical" evidence="9">
    <location>
        <begin position="703"/>
        <end position="721"/>
    </location>
</feature>
<dbReference type="GeneID" id="64696891"/>
<dbReference type="InterPro" id="IPR027469">
    <property type="entry name" value="Cation_efflux_TMD_sf"/>
</dbReference>
<feature type="transmembrane region" description="Helical" evidence="9">
    <location>
        <begin position="28"/>
        <end position="46"/>
    </location>
</feature>